<keyword evidence="3" id="KW-1185">Reference proteome</keyword>
<evidence type="ECO:0000313" key="3">
    <source>
        <dbReference type="Proteomes" id="UP000011682"/>
    </source>
</evidence>
<organism evidence="2 3">
    <name type="scientific">Cystobacter fuscus (strain ATCC 25194 / DSM 2262 / NBRC 100088 / M29)</name>
    <dbReference type="NCBI Taxonomy" id="1242864"/>
    <lineage>
        <taxon>Bacteria</taxon>
        <taxon>Pseudomonadati</taxon>
        <taxon>Myxococcota</taxon>
        <taxon>Myxococcia</taxon>
        <taxon>Myxococcales</taxon>
        <taxon>Cystobacterineae</taxon>
        <taxon>Archangiaceae</taxon>
        <taxon>Cystobacter</taxon>
    </lineage>
</organism>
<evidence type="ECO:0000256" key="1">
    <source>
        <dbReference type="SAM" id="Phobius"/>
    </source>
</evidence>
<keyword evidence="1" id="KW-1133">Transmembrane helix</keyword>
<keyword evidence="1" id="KW-0812">Transmembrane</keyword>
<keyword evidence="1" id="KW-0472">Membrane</keyword>
<dbReference type="eggNOG" id="COG4223">
    <property type="taxonomic scope" value="Bacteria"/>
</dbReference>
<feature type="transmembrane region" description="Helical" evidence="1">
    <location>
        <begin position="185"/>
        <end position="206"/>
    </location>
</feature>
<dbReference type="Proteomes" id="UP000011682">
    <property type="component" value="Unassembled WGS sequence"/>
</dbReference>
<dbReference type="AlphaFoldDB" id="S9P442"/>
<protein>
    <submittedName>
        <fullName evidence="2">Uncharacterized protein</fullName>
    </submittedName>
</protein>
<reference evidence="2" key="1">
    <citation type="submission" date="2013-05" db="EMBL/GenBank/DDBJ databases">
        <title>Genome assembly of Cystobacter fuscus DSM 2262.</title>
        <authorList>
            <person name="Sharma G."/>
            <person name="Khatri I."/>
            <person name="Kaur C."/>
            <person name="Mayilraj S."/>
            <person name="Subramanian S."/>
        </authorList>
    </citation>
    <scope>NUCLEOTIDE SEQUENCE [LARGE SCALE GENOMIC DNA]</scope>
    <source>
        <strain evidence="2">DSM 2262</strain>
    </source>
</reference>
<dbReference type="EMBL" id="ANAH02000064">
    <property type="protein sequence ID" value="EPX57007.1"/>
    <property type="molecule type" value="Genomic_DNA"/>
</dbReference>
<evidence type="ECO:0000313" key="2">
    <source>
        <dbReference type="EMBL" id="EPX57007.1"/>
    </source>
</evidence>
<accession>S9P442</accession>
<gene>
    <name evidence="2" type="ORF">D187_006761</name>
</gene>
<name>S9P442_CYSF2</name>
<sequence>MYDVDVMEPGAVSTRPVPIHKAEFQQAFQRLARDVPLRHGSARQAARELLDLMPQPPPEVERVASTGDWVLETYRGQGYTLVPEQQNGPVCLTPEADEALKEKYLRWCEHQGGGDCLGLLDDGPVLRTDDRRVLALALALGSVLNETREALVHELLNVQAIVSMVVWTVALYCMMWVVPEPTSKALAAGMTLLLMGYVGLETMYGLMNGWARMADTAHHATTFEELRAAGKEFGKVLGEDAARAMILAVATLSGHTLGQVAARVTSLPGYRIARAQFDAQGGAAVMGRMEAVEVALAREGALARAVVAVDVVATSPQGPMALVMLKKGPGGAVGKAPGGRAFATVLRHRGGNQQVELSDGQRWHLPRGKSVADLPTKDKVGDMLQEAVTKAAKAWGPDKLSRNERAAIEEAQKAGEYWLARLLEREARGRYVENQVRLQFERLYDFSRNKGVDVIDPNGYRYEILSGTDSNLARHGRRMAGEFFRMLTF</sequence>
<comment type="caution">
    <text evidence="2">The sequence shown here is derived from an EMBL/GenBank/DDBJ whole genome shotgun (WGS) entry which is preliminary data.</text>
</comment>
<proteinExistence type="predicted"/>
<feature type="transmembrane region" description="Helical" evidence="1">
    <location>
        <begin position="155"/>
        <end position="179"/>
    </location>
</feature>